<dbReference type="InterPro" id="IPR032675">
    <property type="entry name" value="LRR_dom_sf"/>
</dbReference>
<sequence>MLNKQNYKLQNKILFLVSIVTLIISIFVLSNALVLECEYKILCQWTVCDLYYCDQGRIIFVGDPNNVTEVTLNHVGGRRNEDVEGLYMKHDQNLTFLPRNIHHFFPNLKAIAVNHNLIENIQQSDISVFPELIQLGFWRNRISSIDFNLFQKNPKLKAIGFSENPVQHIGYDVFDHLTELETIGFHSTCHNIKIEGNRTQVLSELPNLAQNCPPKIDMKTIDMLERQILGGEHFDQQIAEKISPLTKEISQLRQELTQLRQESTQIDNLAKIVLKIEEKH</sequence>
<proteinExistence type="predicted"/>
<organism evidence="3 4">
    <name type="scientific">Clunio marinus</name>
    <dbReference type="NCBI Taxonomy" id="568069"/>
    <lineage>
        <taxon>Eukaryota</taxon>
        <taxon>Metazoa</taxon>
        <taxon>Ecdysozoa</taxon>
        <taxon>Arthropoda</taxon>
        <taxon>Hexapoda</taxon>
        <taxon>Insecta</taxon>
        <taxon>Pterygota</taxon>
        <taxon>Neoptera</taxon>
        <taxon>Endopterygota</taxon>
        <taxon>Diptera</taxon>
        <taxon>Nematocera</taxon>
        <taxon>Chironomoidea</taxon>
        <taxon>Chironomidae</taxon>
        <taxon>Clunio</taxon>
    </lineage>
</organism>
<reference evidence="3 4" key="1">
    <citation type="submission" date="2015-04" db="EMBL/GenBank/DDBJ databases">
        <authorList>
            <person name="Syromyatnikov M.Y."/>
            <person name="Popov V.N."/>
        </authorList>
    </citation>
    <scope>NUCLEOTIDE SEQUENCE [LARGE SCALE GENOMIC DNA]</scope>
</reference>
<dbReference type="Gene3D" id="3.80.10.10">
    <property type="entry name" value="Ribonuclease Inhibitor"/>
    <property type="match status" value="1"/>
</dbReference>
<keyword evidence="1" id="KW-0175">Coiled coil</keyword>
<dbReference type="OrthoDB" id="676979at2759"/>
<evidence type="ECO:0000256" key="1">
    <source>
        <dbReference type="SAM" id="Coils"/>
    </source>
</evidence>
<feature type="transmembrane region" description="Helical" evidence="2">
    <location>
        <begin position="12"/>
        <end position="34"/>
    </location>
</feature>
<evidence type="ECO:0000313" key="4">
    <source>
        <dbReference type="Proteomes" id="UP000183832"/>
    </source>
</evidence>
<keyword evidence="2" id="KW-0472">Membrane</keyword>
<keyword evidence="2" id="KW-1133">Transmembrane helix</keyword>
<dbReference type="Proteomes" id="UP000183832">
    <property type="component" value="Unassembled WGS sequence"/>
</dbReference>
<dbReference type="SUPFAM" id="SSF52058">
    <property type="entry name" value="L domain-like"/>
    <property type="match status" value="1"/>
</dbReference>
<dbReference type="STRING" id="568069.A0A1J1I5Z9"/>
<feature type="non-terminal residue" evidence="3">
    <location>
        <position position="280"/>
    </location>
</feature>
<gene>
    <name evidence="3" type="ORF">CLUMA_CG007336</name>
</gene>
<keyword evidence="4" id="KW-1185">Reference proteome</keyword>
<dbReference type="AlphaFoldDB" id="A0A1J1I5Z9"/>
<name>A0A1J1I5Z9_9DIPT</name>
<keyword evidence="2" id="KW-0812">Transmembrane</keyword>
<protein>
    <submittedName>
        <fullName evidence="3">CLUMA_CG007336, isoform A</fullName>
    </submittedName>
</protein>
<evidence type="ECO:0000313" key="3">
    <source>
        <dbReference type="EMBL" id="CRK93809.1"/>
    </source>
</evidence>
<accession>A0A1J1I5Z9</accession>
<feature type="coiled-coil region" evidence="1">
    <location>
        <begin position="242"/>
        <end position="269"/>
    </location>
</feature>
<evidence type="ECO:0000256" key="2">
    <source>
        <dbReference type="SAM" id="Phobius"/>
    </source>
</evidence>
<dbReference type="EMBL" id="CVRI01000038">
    <property type="protein sequence ID" value="CRK93809.1"/>
    <property type="molecule type" value="Genomic_DNA"/>
</dbReference>